<dbReference type="AlphaFoldDB" id="U4KXY1"/>
<dbReference type="Proteomes" id="UP000018144">
    <property type="component" value="Unassembled WGS sequence"/>
</dbReference>
<keyword evidence="2" id="KW-1185">Reference proteome</keyword>
<name>U4KXY1_PYROM</name>
<accession>U4KXY1</accession>
<gene>
    <name evidence="1" type="ORF">PCON_06383</name>
</gene>
<organism evidence="1 2">
    <name type="scientific">Pyronema omphalodes (strain CBS 100304)</name>
    <name type="common">Pyronema confluens</name>
    <dbReference type="NCBI Taxonomy" id="1076935"/>
    <lineage>
        <taxon>Eukaryota</taxon>
        <taxon>Fungi</taxon>
        <taxon>Dikarya</taxon>
        <taxon>Ascomycota</taxon>
        <taxon>Pezizomycotina</taxon>
        <taxon>Pezizomycetes</taxon>
        <taxon>Pezizales</taxon>
        <taxon>Pyronemataceae</taxon>
        <taxon>Pyronema</taxon>
    </lineage>
</organism>
<evidence type="ECO:0000313" key="1">
    <source>
        <dbReference type="EMBL" id="CCX06796.1"/>
    </source>
</evidence>
<proteinExistence type="predicted"/>
<reference evidence="1 2" key="1">
    <citation type="journal article" date="2013" name="PLoS Genet.">
        <title>The genome and development-dependent transcriptomes of Pyronema confluens: a window into fungal evolution.</title>
        <authorList>
            <person name="Traeger S."/>
            <person name="Altegoer F."/>
            <person name="Freitag M."/>
            <person name="Gabaldon T."/>
            <person name="Kempken F."/>
            <person name="Kumar A."/>
            <person name="Marcet-Houben M."/>
            <person name="Poggeler S."/>
            <person name="Stajich J.E."/>
            <person name="Nowrousian M."/>
        </authorList>
    </citation>
    <scope>NUCLEOTIDE SEQUENCE [LARGE SCALE GENOMIC DNA]</scope>
    <source>
        <strain evidence="2">CBS 100304</strain>
        <tissue evidence="1">Vegetative mycelium</tissue>
    </source>
</reference>
<dbReference type="EMBL" id="HF935314">
    <property type="protein sequence ID" value="CCX06796.1"/>
    <property type="molecule type" value="Genomic_DNA"/>
</dbReference>
<sequence>MDPFNPNTIPELDASSNKVIPHYMVYRRYGNHEISPCMDLGFFTLLSEANLATSNLCSTEFGNHYSKQEFSDGHAVHKRLG</sequence>
<protein>
    <submittedName>
        <fullName evidence="1">Uncharacterized protein</fullName>
    </submittedName>
</protein>
<dbReference type="OrthoDB" id="5500741at2759"/>
<evidence type="ECO:0000313" key="2">
    <source>
        <dbReference type="Proteomes" id="UP000018144"/>
    </source>
</evidence>